<dbReference type="PROSITE" id="PS51318">
    <property type="entry name" value="TAT"/>
    <property type="match status" value="1"/>
</dbReference>
<evidence type="ECO:0000259" key="4">
    <source>
        <dbReference type="Pfam" id="PF05506"/>
    </source>
</evidence>
<name>A0A127P4Z0_9BURK</name>
<dbReference type="AlphaFoldDB" id="A0A127P4Z0"/>
<dbReference type="InterPro" id="IPR017767">
    <property type="entry name" value="PC-PLC"/>
</dbReference>
<dbReference type="NCBIfam" id="TIGR03396">
    <property type="entry name" value="PC_PLC"/>
    <property type="match status" value="1"/>
</dbReference>
<accession>A0A127P4Z0</accession>
<dbReference type="Pfam" id="PF05506">
    <property type="entry name" value="PLipase_C_C"/>
    <property type="match status" value="2"/>
</dbReference>
<dbReference type="Gene3D" id="3.40.720.10">
    <property type="entry name" value="Alkaline Phosphatase, subunit A"/>
    <property type="match status" value="2"/>
</dbReference>
<protein>
    <recommendedName>
        <fullName evidence="2">phospholipase C</fullName>
        <ecNumber evidence="2">3.1.4.3</ecNumber>
    </recommendedName>
</protein>
<dbReference type="PATRIC" id="fig|158899.10.peg.52"/>
<dbReference type="RefSeq" id="WP_061538228.1">
    <property type="nucleotide sequence ID" value="NZ_CP013232.1"/>
</dbReference>
<dbReference type="PANTHER" id="PTHR31956">
    <property type="entry name" value="NON-SPECIFIC PHOSPHOLIPASE C4-RELATED"/>
    <property type="match status" value="1"/>
</dbReference>
<evidence type="ECO:0000313" key="5">
    <source>
        <dbReference type="EMBL" id="AMO92783.1"/>
    </source>
</evidence>
<reference evidence="5 6" key="1">
    <citation type="submission" date="2015-11" db="EMBL/GenBank/DDBJ databases">
        <title>Exploring the genomic traits of fungus-feeding bacterial genus Collimonas.</title>
        <authorList>
            <person name="Song C."/>
            <person name="Schmidt R."/>
            <person name="de Jager V."/>
            <person name="Krzyzanowska D."/>
            <person name="Jongedijk E."/>
            <person name="Cankar K."/>
            <person name="Beekwilder J."/>
            <person name="van Veen A."/>
            <person name="de Boer W."/>
            <person name="van Veen J.A."/>
            <person name="Garbeva P."/>
        </authorList>
    </citation>
    <scope>NUCLEOTIDE SEQUENCE [LARGE SCALE GENOMIC DNA]</scope>
    <source>
        <strain evidence="5 6">Ter6</strain>
    </source>
</reference>
<evidence type="ECO:0000256" key="3">
    <source>
        <dbReference type="ARBA" id="ARBA00022801"/>
    </source>
</evidence>
<keyword evidence="3" id="KW-0378">Hydrolase</keyword>
<dbReference type="CDD" id="cd16014">
    <property type="entry name" value="PLC"/>
    <property type="match status" value="1"/>
</dbReference>
<feature type="domain" description="Bacterial phospholipase C C-terminal" evidence="4">
    <location>
        <begin position="622"/>
        <end position="706"/>
    </location>
</feature>
<dbReference type="GO" id="GO:0034480">
    <property type="term" value="F:phosphatidylcholine phospholipase C activity"/>
    <property type="evidence" value="ECO:0007669"/>
    <property type="project" value="UniProtKB-EC"/>
</dbReference>
<dbReference type="OrthoDB" id="980947at2"/>
<dbReference type="InterPro" id="IPR006311">
    <property type="entry name" value="TAT_signal"/>
</dbReference>
<organism evidence="5">
    <name type="scientific">Collimonas fungivorans</name>
    <dbReference type="NCBI Taxonomy" id="158899"/>
    <lineage>
        <taxon>Bacteria</taxon>
        <taxon>Pseudomonadati</taxon>
        <taxon>Pseudomonadota</taxon>
        <taxon>Betaproteobacteria</taxon>
        <taxon>Burkholderiales</taxon>
        <taxon>Oxalobacteraceae</taxon>
        <taxon>Collimonas</taxon>
    </lineage>
</organism>
<dbReference type="InterPro" id="IPR017850">
    <property type="entry name" value="Alkaline_phosphatase_core_sf"/>
</dbReference>
<dbReference type="InterPro" id="IPR008475">
    <property type="entry name" value="PLipase_C_C"/>
</dbReference>
<comment type="similarity">
    <text evidence="1">Belongs to the bacterial phospholipase C family.</text>
</comment>
<evidence type="ECO:0000256" key="1">
    <source>
        <dbReference type="ARBA" id="ARBA00009717"/>
    </source>
</evidence>
<dbReference type="Pfam" id="PF04185">
    <property type="entry name" value="Phosphoesterase"/>
    <property type="match status" value="1"/>
</dbReference>
<dbReference type="EC" id="3.1.4.3" evidence="2"/>
<evidence type="ECO:0000256" key="2">
    <source>
        <dbReference type="ARBA" id="ARBA00012018"/>
    </source>
</evidence>
<dbReference type="Proteomes" id="UP000072421">
    <property type="component" value="Chromosome"/>
</dbReference>
<dbReference type="EMBL" id="CP013232">
    <property type="protein sequence ID" value="AMO92783.1"/>
    <property type="molecule type" value="Genomic_DNA"/>
</dbReference>
<gene>
    <name evidence="5" type="ORF">CFter6_0051</name>
</gene>
<evidence type="ECO:0000313" key="6">
    <source>
        <dbReference type="Proteomes" id="UP000072421"/>
    </source>
</evidence>
<dbReference type="InterPro" id="IPR007312">
    <property type="entry name" value="Phosphoesterase"/>
</dbReference>
<sequence>MMDSKARRNFLRAAAAAGATFALPDAIQKALAVPANNRTGTIADVEHIVIFMQENRSFDHYFGMLAGVRGYGDPRAISLPGGKPVWYQPTQAGASYVLPYHFDAQGSNATKVGLNHSWKGSENTWKNWDAWISKKGAKTMGYFDRGDLPFYYALADAFTICDAYHCSIFGPTDPNRFYALSGSAGDNITGLNQGSLYNANPIYNGDINNDDISPATIAGAPNWKTYAEVLEANNVSWKAYQEFDNYGDNYLAYFKQFRVESDGSRLKPTSPLYIKGRALIPGSTKDNTAGTKGDLLVQAFKRDIDGINSTTGKTTLPQVSWIFAPYEYCEHPEASPNAGEDLSSRLLDALASNPEVWSKTVFLINYDENDGFFDHMPPNIPPLNADKGLTTLTDPTAGELYNQESKGLGPRVPMMVISPWSKGGRVCSQLFDHTSVLRFLEEWLVAGKGLEREKISCQNISPWRRAVCGDLTSAFDFKNPNKAWPRITPAPPYHEVNSPVDAVPPVQQTLPVQESNRKPRPACPLPYQLCVDGKVSASSGHRELTLKFGNTGRTGAAFIAYSNLRTDGPWHYAVEAGKSLPEVKIGNWTSNDYELRVHGPNGFFREMRGSFLNAGNGSNGLPEVRAHDDFFRAAIVLTLSNQAASRPCTFTITHNTGPFSGLPQRYLVGAGQTLSIPAPVWAAKGWYDFSVKADSDPSFWRRLAGHVESPWPAWTDPQIGVITPSTLSTATPIVRQGSTIVFNYSTPAQKLNSRNWVGVFPLNSRVPDQAGYKTYSVYQYASSLSGQVTLDISKLAAGSYKAWFLANDAYAEQLAGPVVFTIVA</sequence>
<feature type="domain" description="Bacterial phospholipase C C-terminal" evidence="4">
    <location>
        <begin position="521"/>
        <end position="609"/>
    </location>
</feature>
<proteinExistence type="inferred from homology"/>
<dbReference type="PANTHER" id="PTHR31956:SF1">
    <property type="entry name" value="NON-SPECIFIC PHOSPHOLIPASE C1"/>
    <property type="match status" value="1"/>
</dbReference>
<dbReference type="GO" id="GO:0016042">
    <property type="term" value="P:lipid catabolic process"/>
    <property type="evidence" value="ECO:0007669"/>
    <property type="project" value="InterPro"/>
</dbReference>